<dbReference type="InterPro" id="IPR036942">
    <property type="entry name" value="Beta-barrel_TonB_sf"/>
</dbReference>
<dbReference type="Pfam" id="PF00593">
    <property type="entry name" value="TonB_dep_Rec_b-barrel"/>
    <property type="match status" value="1"/>
</dbReference>
<evidence type="ECO:0000256" key="9">
    <source>
        <dbReference type="ARBA" id="ARBA00023136"/>
    </source>
</evidence>
<dbReference type="InterPro" id="IPR039426">
    <property type="entry name" value="TonB-dep_rcpt-like"/>
</dbReference>
<dbReference type="Proteomes" id="UP000320055">
    <property type="component" value="Unassembled WGS sequence"/>
</dbReference>
<protein>
    <submittedName>
        <fullName evidence="16">TonB-dependent receptor</fullName>
    </submittedName>
</protein>
<evidence type="ECO:0000256" key="3">
    <source>
        <dbReference type="ARBA" id="ARBA00022452"/>
    </source>
</evidence>
<dbReference type="OrthoDB" id="473897at2"/>
<accession>A0A563VM17</accession>
<comment type="similarity">
    <text evidence="11 12">Belongs to the TonB-dependent receptor family.</text>
</comment>
<sequence length="836" mass="93206">MKQQLQTGIICSLLVSSLFTNVGSKACAVENKTLSDEFPATTVREWRERESLPYQRSQLPQLNNNSLVINQIEVRSITEGIEIILNTSDGAIPQSITSTTDNSLIIDIPNAQLELPEKEFVQENPVDGIASITATNLDISTVRVIITGITATPTGEIRQTSQGLTINATPPATVADTVTPADQVIDIIVTAEKKPENLQDVPISVTAITEQEAEDGDITSFRDVAENTPNFTTYTPSRNFVNYSIRGSSNFNFFARDPVAFYIDDVPYDYVNFLGVEVFDIERVETLRGPQSTLYGKNARAGVVNVITKPPSDEFEFNGNIGYGNFDNFDVQARLSSPIVEDKLAFSLSGSYENRDGYTENTFLDTDIDSQSGFTTRGKLLWTPTDNLSIAFNASVDGYDDGAQPFVILQSDDPFETEQDFQGFNDLNNDTQSIRVDYEHSAFRLTSITARRFSDSNFEYDSDGGISAIAAVFAVDVNSTVLSQEIRLQSPEESERFEWIFGGYYESRDFNVDEFRFITSSSGDFTEAEIDEDTFALFGQASYKPVDALTLTVGLRYELFDSILDKRDANEFLGTATNLSFEDVEQDDEILLPRFTAQYDFNPNLMVYGSIARGYNPAGVNYQATVEEVLRYDTETSTNYEIGLKSSWFSDRINLNLAAFYSPVEDFQLLVSDDSGFSRQIGNADADITGFEVELRATPFDGFDVIAGFGYVDATFDEFENPFRNEQIDGNRLPYSPDYTYNLALQYRANPGIFTRLELQGFGTTVFDNANDFEQEPFVLVNARLGYERDNYGIYFFANNIFDVEYLATAFNFGALGDIASFGAPATVGFQVRSKF</sequence>
<evidence type="ECO:0000256" key="12">
    <source>
        <dbReference type="RuleBase" id="RU003357"/>
    </source>
</evidence>
<dbReference type="PANTHER" id="PTHR32552:SF81">
    <property type="entry name" value="TONB-DEPENDENT OUTER MEMBRANE RECEPTOR"/>
    <property type="match status" value="1"/>
</dbReference>
<dbReference type="RefSeq" id="WP_144864153.1">
    <property type="nucleotide sequence ID" value="NZ_LR213777.1"/>
</dbReference>
<evidence type="ECO:0000256" key="5">
    <source>
        <dbReference type="ARBA" id="ARBA00022692"/>
    </source>
</evidence>
<evidence type="ECO:0000256" key="7">
    <source>
        <dbReference type="ARBA" id="ARBA00023065"/>
    </source>
</evidence>
<evidence type="ECO:0000259" key="14">
    <source>
        <dbReference type="Pfam" id="PF07715"/>
    </source>
</evidence>
<keyword evidence="8 12" id="KW-0798">TonB box</keyword>
<keyword evidence="17" id="KW-1185">Reference proteome</keyword>
<evidence type="ECO:0000256" key="10">
    <source>
        <dbReference type="ARBA" id="ARBA00023237"/>
    </source>
</evidence>
<keyword evidence="10 11" id="KW-0998">Cell outer membrane</keyword>
<evidence type="ECO:0000259" key="13">
    <source>
        <dbReference type="Pfam" id="PF00593"/>
    </source>
</evidence>
<keyword evidence="16" id="KW-0675">Receptor</keyword>
<feature type="domain" description="TonB-dependent receptor-like beta-barrel" evidence="13">
    <location>
        <begin position="402"/>
        <end position="801"/>
    </location>
</feature>
<dbReference type="Pfam" id="PF11741">
    <property type="entry name" value="AMIN"/>
    <property type="match status" value="1"/>
</dbReference>
<proteinExistence type="inferred from homology"/>
<dbReference type="Pfam" id="PF07715">
    <property type="entry name" value="Plug"/>
    <property type="match status" value="1"/>
</dbReference>
<evidence type="ECO:0000256" key="2">
    <source>
        <dbReference type="ARBA" id="ARBA00022448"/>
    </source>
</evidence>
<keyword evidence="7" id="KW-0406">Ion transport</keyword>
<keyword evidence="4" id="KW-0410">Iron transport</keyword>
<evidence type="ECO:0000256" key="11">
    <source>
        <dbReference type="PROSITE-ProRule" id="PRU01360"/>
    </source>
</evidence>
<name>A0A563VM17_9CYAN</name>
<organism evidence="16 17">
    <name type="scientific">Hyella patelloides LEGE 07179</name>
    <dbReference type="NCBI Taxonomy" id="945734"/>
    <lineage>
        <taxon>Bacteria</taxon>
        <taxon>Bacillati</taxon>
        <taxon>Cyanobacteriota</taxon>
        <taxon>Cyanophyceae</taxon>
        <taxon>Pleurocapsales</taxon>
        <taxon>Hyellaceae</taxon>
        <taxon>Hyella</taxon>
    </lineage>
</organism>
<evidence type="ECO:0000313" key="16">
    <source>
        <dbReference type="EMBL" id="VEP12479.1"/>
    </source>
</evidence>
<dbReference type="GO" id="GO:0006826">
    <property type="term" value="P:iron ion transport"/>
    <property type="evidence" value="ECO:0007669"/>
    <property type="project" value="UniProtKB-KW"/>
</dbReference>
<dbReference type="PROSITE" id="PS52016">
    <property type="entry name" value="TONB_DEPENDENT_REC_3"/>
    <property type="match status" value="1"/>
</dbReference>
<keyword evidence="2 11" id="KW-0813">Transport</keyword>
<keyword evidence="9 11" id="KW-0472">Membrane</keyword>
<evidence type="ECO:0000313" key="17">
    <source>
        <dbReference type="Proteomes" id="UP000320055"/>
    </source>
</evidence>
<evidence type="ECO:0000256" key="1">
    <source>
        <dbReference type="ARBA" id="ARBA00004571"/>
    </source>
</evidence>
<dbReference type="InterPro" id="IPR021731">
    <property type="entry name" value="AMIN_dom"/>
</dbReference>
<dbReference type="PANTHER" id="PTHR32552">
    <property type="entry name" value="FERRICHROME IRON RECEPTOR-RELATED"/>
    <property type="match status" value="1"/>
</dbReference>
<dbReference type="AlphaFoldDB" id="A0A563VM17"/>
<evidence type="ECO:0000256" key="6">
    <source>
        <dbReference type="ARBA" id="ARBA00023004"/>
    </source>
</evidence>
<feature type="domain" description="TonB-dependent receptor plug" evidence="14">
    <location>
        <begin position="198"/>
        <end position="303"/>
    </location>
</feature>
<evidence type="ECO:0000256" key="8">
    <source>
        <dbReference type="ARBA" id="ARBA00023077"/>
    </source>
</evidence>
<keyword evidence="5 11" id="KW-0812">Transmembrane</keyword>
<dbReference type="InterPro" id="IPR012910">
    <property type="entry name" value="Plug_dom"/>
</dbReference>
<keyword evidence="6" id="KW-0408">Iron</keyword>
<dbReference type="CDD" id="cd01347">
    <property type="entry name" value="ligand_gated_channel"/>
    <property type="match status" value="1"/>
</dbReference>
<feature type="domain" description="AMIN" evidence="15">
    <location>
        <begin position="72"/>
        <end position="150"/>
    </location>
</feature>
<dbReference type="InterPro" id="IPR000531">
    <property type="entry name" value="Beta-barrel_TonB"/>
</dbReference>
<dbReference type="SUPFAM" id="SSF56935">
    <property type="entry name" value="Porins"/>
    <property type="match status" value="1"/>
</dbReference>
<keyword evidence="3 11" id="KW-1134">Transmembrane beta strand</keyword>
<comment type="subcellular location">
    <subcellularLocation>
        <location evidence="1 11">Cell outer membrane</location>
        <topology evidence="1 11">Multi-pass membrane protein</topology>
    </subcellularLocation>
</comment>
<dbReference type="Gene3D" id="2.40.170.20">
    <property type="entry name" value="TonB-dependent receptor, beta-barrel domain"/>
    <property type="match status" value="1"/>
</dbReference>
<gene>
    <name evidence="16" type="ORF">H1P_150043</name>
</gene>
<dbReference type="EMBL" id="CAACVJ010000057">
    <property type="protein sequence ID" value="VEP12479.1"/>
    <property type="molecule type" value="Genomic_DNA"/>
</dbReference>
<dbReference type="GO" id="GO:0009279">
    <property type="term" value="C:cell outer membrane"/>
    <property type="evidence" value="ECO:0007669"/>
    <property type="project" value="UniProtKB-SubCell"/>
</dbReference>
<evidence type="ECO:0000256" key="4">
    <source>
        <dbReference type="ARBA" id="ARBA00022496"/>
    </source>
</evidence>
<reference evidence="16 17" key="1">
    <citation type="submission" date="2019-01" db="EMBL/GenBank/DDBJ databases">
        <authorList>
            <person name="Brito A."/>
        </authorList>
    </citation>
    <scope>NUCLEOTIDE SEQUENCE [LARGE SCALE GENOMIC DNA]</scope>
    <source>
        <strain evidence="16">1</strain>
    </source>
</reference>
<evidence type="ECO:0000259" key="15">
    <source>
        <dbReference type="Pfam" id="PF11741"/>
    </source>
</evidence>